<dbReference type="EMBL" id="JAKWBI020000590">
    <property type="protein sequence ID" value="KAJ2893541.1"/>
    <property type="molecule type" value="Genomic_DNA"/>
</dbReference>
<organism evidence="3 4">
    <name type="scientific">Zalerion maritima</name>
    <dbReference type="NCBI Taxonomy" id="339359"/>
    <lineage>
        <taxon>Eukaryota</taxon>
        <taxon>Fungi</taxon>
        <taxon>Dikarya</taxon>
        <taxon>Ascomycota</taxon>
        <taxon>Pezizomycotina</taxon>
        <taxon>Sordariomycetes</taxon>
        <taxon>Lulworthiomycetidae</taxon>
        <taxon>Lulworthiales</taxon>
        <taxon>Lulworthiaceae</taxon>
        <taxon>Zalerion</taxon>
    </lineage>
</organism>
<feature type="region of interest" description="Disordered" evidence="1">
    <location>
        <begin position="85"/>
        <end position="287"/>
    </location>
</feature>
<evidence type="ECO:0000256" key="1">
    <source>
        <dbReference type="SAM" id="MobiDB-lite"/>
    </source>
</evidence>
<proteinExistence type="predicted"/>
<comment type="caution">
    <text evidence="3">The sequence shown here is derived from an EMBL/GenBank/DDBJ whole genome shotgun (WGS) entry which is preliminary data.</text>
</comment>
<feature type="domain" description="Clr5" evidence="2">
    <location>
        <begin position="31"/>
        <end position="83"/>
    </location>
</feature>
<name>A0AAD5RHJ1_9PEZI</name>
<protein>
    <recommendedName>
        <fullName evidence="2">Clr5 domain-containing protein</fullName>
    </recommendedName>
</protein>
<sequence length="350" mass="38429">MSPTADQPCPRPASSVKAWVPVANHRTSPLPAEEWEKVKPILQRLREAKMSVNNIVTHMKDEHGFIAKKDQYNKKFGDWGWVKPQRGKPANVVVKQTVSPPDGKDNGAAATEASHAPLPSPQGFKGSQAPSRGHPNRTAYGISDRGYGGRVFTLKAVSVPPKRQRVPTCGPTSGNTTPDTHSPTRSSTRSHSQGPDDGNTTPPSLISDTETTYSRSHKRARIEPQDDEQSNHSSMDHGAVPPAEEGDQRLDPSVMLSYMDSNVTGQLRPWSPDTNMTISDPESPADNLDFNEAKVLMDQYDSQEISDVDFDDVFDLIKSRQSQGDLVERLMKGQLDSEHKTPDGNAMETD</sequence>
<evidence type="ECO:0000313" key="4">
    <source>
        <dbReference type="Proteomes" id="UP001201980"/>
    </source>
</evidence>
<dbReference type="AlphaFoldDB" id="A0AAD5RHJ1"/>
<dbReference type="Proteomes" id="UP001201980">
    <property type="component" value="Unassembled WGS sequence"/>
</dbReference>
<feature type="compositionally biased region" description="Low complexity" evidence="1">
    <location>
        <begin position="176"/>
        <end position="192"/>
    </location>
</feature>
<dbReference type="Pfam" id="PF14420">
    <property type="entry name" value="Clr5"/>
    <property type="match status" value="1"/>
</dbReference>
<reference evidence="3" key="1">
    <citation type="submission" date="2022-07" db="EMBL/GenBank/DDBJ databases">
        <title>Draft genome sequence of Zalerion maritima ATCC 34329, a (micro)plastics degrading marine fungus.</title>
        <authorList>
            <person name="Paco A."/>
            <person name="Goncalves M.F.M."/>
            <person name="Rocha-Santos T.A.P."/>
            <person name="Alves A."/>
        </authorList>
    </citation>
    <scope>NUCLEOTIDE SEQUENCE</scope>
    <source>
        <strain evidence="3">ATCC 34329</strain>
    </source>
</reference>
<keyword evidence="4" id="KW-1185">Reference proteome</keyword>
<evidence type="ECO:0000259" key="2">
    <source>
        <dbReference type="Pfam" id="PF14420"/>
    </source>
</evidence>
<accession>A0AAD5RHJ1</accession>
<dbReference type="InterPro" id="IPR025676">
    <property type="entry name" value="Clr5_dom"/>
</dbReference>
<gene>
    <name evidence="3" type="ORF">MKZ38_008495</name>
</gene>
<feature type="compositionally biased region" description="Polar residues" evidence="1">
    <location>
        <begin position="198"/>
        <end position="214"/>
    </location>
</feature>
<evidence type="ECO:0000313" key="3">
    <source>
        <dbReference type="EMBL" id="KAJ2893541.1"/>
    </source>
</evidence>